<protein>
    <submittedName>
        <fullName evidence="1">MmcQ/YjbR family DNA-binding protein</fullName>
    </submittedName>
</protein>
<dbReference type="InterPro" id="IPR007351">
    <property type="entry name" value="YjbR"/>
</dbReference>
<dbReference type="InterPro" id="IPR038056">
    <property type="entry name" value="YjbR-like_sf"/>
</dbReference>
<reference evidence="1" key="2">
    <citation type="journal article" date="2021" name="PeerJ">
        <title>Extensive microbial diversity within the chicken gut microbiome revealed by metagenomics and culture.</title>
        <authorList>
            <person name="Gilroy R."/>
            <person name="Ravi A."/>
            <person name="Getino M."/>
            <person name="Pursley I."/>
            <person name="Horton D.L."/>
            <person name="Alikhan N.F."/>
            <person name="Baker D."/>
            <person name="Gharbi K."/>
            <person name="Hall N."/>
            <person name="Watson M."/>
            <person name="Adriaenssens E.M."/>
            <person name="Foster-Nyarko E."/>
            <person name="Jarju S."/>
            <person name="Secka A."/>
            <person name="Antonio M."/>
            <person name="Oren A."/>
            <person name="Chaudhuri R.R."/>
            <person name="La Ragione R."/>
            <person name="Hildebrand F."/>
            <person name="Pallen M.J."/>
        </authorList>
    </citation>
    <scope>NUCLEOTIDE SEQUENCE</scope>
    <source>
        <strain evidence="1">ChiHjej10B9-9673</strain>
    </source>
</reference>
<gene>
    <name evidence="1" type="ORF">IAC18_01650</name>
</gene>
<dbReference type="Gene3D" id="3.90.1150.30">
    <property type="match status" value="1"/>
</dbReference>
<dbReference type="Proteomes" id="UP000824001">
    <property type="component" value="Unassembled WGS sequence"/>
</dbReference>
<accession>A0A9D1FCI3</accession>
<dbReference type="PANTHER" id="PTHR35145">
    <property type="entry name" value="CYTOPLASMIC PROTEIN-RELATED"/>
    <property type="match status" value="1"/>
</dbReference>
<comment type="caution">
    <text evidence="1">The sequence shown here is derived from an EMBL/GenBank/DDBJ whole genome shotgun (WGS) entry which is preliminary data.</text>
</comment>
<dbReference type="SUPFAM" id="SSF142906">
    <property type="entry name" value="YjbR-like"/>
    <property type="match status" value="1"/>
</dbReference>
<dbReference type="InterPro" id="IPR058532">
    <property type="entry name" value="YjbR/MT2646/Rv2570-like"/>
</dbReference>
<reference evidence="1" key="1">
    <citation type="submission" date="2020-10" db="EMBL/GenBank/DDBJ databases">
        <authorList>
            <person name="Gilroy R."/>
        </authorList>
    </citation>
    <scope>NUCLEOTIDE SEQUENCE</scope>
    <source>
        <strain evidence="1">ChiHjej10B9-9673</strain>
    </source>
</reference>
<keyword evidence="1" id="KW-0238">DNA-binding</keyword>
<dbReference type="EMBL" id="DVJK01000047">
    <property type="protein sequence ID" value="HIS66244.1"/>
    <property type="molecule type" value="Genomic_DNA"/>
</dbReference>
<dbReference type="GO" id="GO:0003677">
    <property type="term" value="F:DNA binding"/>
    <property type="evidence" value="ECO:0007669"/>
    <property type="project" value="UniProtKB-KW"/>
</dbReference>
<dbReference type="PANTHER" id="PTHR35145:SF1">
    <property type="entry name" value="CYTOPLASMIC PROTEIN"/>
    <property type="match status" value="1"/>
</dbReference>
<proteinExistence type="predicted"/>
<evidence type="ECO:0000313" key="2">
    <source>
        <dbReference type="Proteomes" id="UP000824001"/>
    </source>
</evidence>
<dbReference type="AlphaFoldDB" id="A0A9D1FCI3"/>
<organism evidence="1 2">
    <name type="scientific">Candidatus Scatomorpha merdipullorum</name>
    <dbReference type="NCBI Taxonomy" id="2840927"/>
    <lineage>
        <taxon>Bacteria</taxon>
        <taxon>Bacillati</taxon>
        <taxon>Bacillota</taxon>
        <taxon>Clostridia</taxon>
        <taxon>Eubacteriales</taxon>
        <taxon>Candidatus Scatomorpha</taxon>
    </lineage>
</organism>
<sequence length="123" mass="13522">MDREAVFAHCRARFGTEAEYLWARLPDAAALRNPESGRWYAVAQLVERAKLGLDGEGKLDILVIRAGPVLTAELLAQPGFLPGYHMNKANWVSVPLDGSAPPERLCPLLDIAYELASKPRRPG</sequence>
<name>A0A9D1FCI3_9FIRM</name>
<dbReference type="Pfam" id="PF04237">
    <property type="entry name" value="YjbR"/>
    <property type="match status" value="1"/>
</dbReference>
<evidence type="ECO:0000313" key="1">
    <source>
        <dbReference type="EMBL" id="HIS66244.1"/>
    </source>
</evidence>